<evidence type="ECO:0000256" key="1">
    <source>
        <dbReference type="SAM" id="Coils"/>
    </source>
</evidence>
<dbReference type="SUPFAM" id="SSF46689">
    <property type="entry name" value="Homeodomain-like"/>
    <property type="match status" value="1"/>
</dbReference>
<dbReference type="InterPro" id="IPR009057">
    <property type="entry name" value="Homeodomain-like_sf"/>
</dbReference>
<protein>
    <recommendedName>
        <fullName evidence="4">DNA recombination nuclease inhibitor gamma</fullName>
    </recommendedName>
</protein>
<gene>
    <name evidence="2" type="ORF">EK99P-1_0049</name>
</gene>
<dbReference type="KEGG" id="vg:20284463"/>
<dbReference type="Pfam" id="PF13384">
    <property type="entry name" value="HTH_23"/>
    <property type="match status" value="1"/>
</dbReference>
<keyword evidence="1" id="KW-0175">Coiled coil</keyword>
<sequence length="109" mass="12560">MNINDAIEMLTKTVCSETSRSWAYTDAVGAVLFEIERLRLTEKELRAKLELLNGTAASKLQKHNEEMEEYKKQVIRLREEGKSWAMIAELTGINQSTVRSWVRNNKTSK</sequence>
<dbReference type="Proteomes" id="UP000202235">
    <property type="component" value="Segment"/>
</dbReference>
<evidence type="ECO:0008006" key="4">
    <source>
        <dbReference type="Google" id="ProtNLM"/>
    </source>
</evidence>
<evidence type="ECO:0000313" key="2">
    <source>
        <dbReference type="EMBL" id="AIK68761.1"/>
    </source>
</evidence>
<accession>A0A076YJB2</accession>
<dbReference type="OrthoDB" id="16428at10239"/>
<dbReference type="RefSeq" id="YP_009055327.1">
    <property type="nucleotide sequence ID" value="NC_024783.1"/>
</dbReference>
<dbReference type="EMBL" id="KM233151">
    <property type="protein sequence ID" value="AIK68761.1"/>
    <property type="molecule type" value="Genomic_DNA"/>
</dbReference>
<evidence type="ECO:0000313" key="3">
    <source>
        <dbReference type="Proteomes" id="UP000202235"/>
    </source>
</evidence>
<proteinExistence type="predicted"/>
<keyword evidence="3" id="KW-1185">Reference proteome</keyword>
<dbReference type="Gene3D" id="1.10.10.10">
    <property type="entry name" value="Winged helix-like DNA-binding domain superfamily/Winged helix DNA-binding domain"/>
    <property type="match status" value="1"/>
</dbReference>
<name>A0A076YJB2_9CAUD</name>
<reference evidence="2 3" key="1">
    <citation type="submission" date="2014-07" db="EMBL/GenBank/DDBJ databases">
        <title>Virulent Bacteriophage Infecting Escherichia coli K99.</title>
        <authorList>
            <person name="Son J.S."/>
            <person name="Paik H.R."/>
            <person name="Park S.H."/>
            <person name="Kim B.K."/>
            <person name="Jun S.Y."/>
            <person name="Yoon S.J."/>
            <person name="Kang S.H."/>
        </authorList>
    </citation>
    <scope>NUCLEOTIDE SEQUENCE [LARGE SCALE GENOMIC DNA]</scope>
</reference>
<feature type="coiled-coil region" evidence="1">
    <location>
        <begin position="35"/>
        <end position="80"/>
    </location>
</feature>
<organism evidence="2 3">
    <name type="scientific">Escherichia phage EK99P-1</name>
    <dbReference type="NCBI Taxonomy" id="1527514"/>
    <lineage>
        <taxon>Viruses</taxon>
        <taxon>Duplodnaviria</taxon>
        <taxon>Heunggongvirae</taxon>
        <taxon>Uroviricota</taxon>
        <taxon>Caudoviricetes</taxon>
        <taxon>Dhillonvirus</taxon>
        <taxon>Dhillonvirus EK99P1</taxon>
    </lineage>
</organism>
<dbReference type="GeneID" id="20284463"/>
<dbReference type="InterPro" id="IPR036388">
    <property type="entry name" value="WH-like_DNA-bd_sf"/>
</dbReference>